<proteinExistence type="predicted"/>
<accession>A0ABR3TC02</accession>
<comment type="caution">
    <text evidence="2">The sequence shown here is derived from an EMBL/GenBank/DDBJ whole genome shotgun (WGS) entry which is preliminary data.</text>
</comment>
<organism evidence="2 3">
    <name type="scientific">Neofusicoccum ribis</name>
    <dbReference type="NCBI Taxonomy" id="45134"/>
    <lineage>
        <taxon>Eukaryota</taxon>
        <taxon>Fungi</taxon>
        <taxon>Dikarya</taxon>
        <taxon>Ascomycota</taxon>
        <taxon>Pezizomycotina</taxon>
        <taxon>Dothideomycetes</taxon>
        <taxon>Dothideomycetes incertae sedis</taxon>
        <taxon>Botryosphaeriales</taxon>
        <taxon>Botryosphaeriaceae</taxon>
        <taxon>Neofusicoccum</taxon>
    </lineage>
</organism>
<gene>
    <name evidence="2" type="ORF">SLS56_000757</name>
</gene>
<sequence length="111" mass="11955">MKSLFPGSEVLAQNSPGHCSLAAFSPCTVGHIRTYFNNGTVPAPDTMCEPVEIPFINPSPKLHLLSADDIRDMDAHKSLSRSFAKNAWGLGKSMLPRGESGLAMKLQIDDA</sequence>
<protein>
    <recommendedName>
        <fullName evidence="1">Peptidase S33 tripeptidyl aminopeptidase-like C-terminal domain-containing protein</fullName>
    </recommendedName>
</protein>
<keyword evidence="3" id="KW-1185">Reference proteome</keyword>
<dbReference type="Proteomes" id="UP001521116">
    <property type="component" value="Unassembled WGS sequence"/>
</dbReference>
<name>A0ABR3TC02_9PEZI</name>
<dbReference type="InterPro" id="IPR013595">
    <property type="entry name" value="Pept_S33_TAP-like_C"/>
</dbReference>
<evidence type="ECO:0000259" key="1">
    <source>
        <dbReference type="Pfam" id="PF08386"/>
    </source>
</evidence>
<evidence type="ECO:0000313" key="2">
    <source>
        <dbReference type="EMBL" id="KAL1637101.1"/>
    </source>
</evidence>
<dbReference type="Pfam" id="PF08386">
    <property type="entry name" value="Abhydrolase_4"/>
    <property type="match status" value="1"/>
</dbReference>
<dbReference type="EMBL" id="JAJVDC020000004">
    <property type="protein sequence ID" value="KAL1637101.1"/>
    <property type="molecule type" value="Genomic_DNA"/>
</dbReference>
<evidence type="ECO:0000313" key="3">
    <source>
        <dbReference type="Proteomes" id="UP001521116"/>
    </source>
</evidence>
<reference evidence="2 3" key="1">
    <citation type="submission" date="2024-02" db="EMBL/GenBank/DDBJ databases">
        <title>De novo assembly and annotation of 12 fungi associated with fruit tree decline syndrome in Ontario, Canada.</title>
        <authorList>
            <person name="Sulman M."/>
            <person name="Ellouze W."/>
            <person name="Ilyukhin E."/>
        </authorList>
    </citation>
    <scope>NUCLEOTIDE SEQUENCE [LARGE SCALE GENOMIC DNA]</scope>
    <source>
        <strain evidence="2 3">M1-105</strain>
    </source>
</reference>
<feature type="domain" description="Peptidase S33 tripeptidyl aminopeptidase-like C-terminal" evidence="1">
    <location>
        <begin position="2"/>
        <end position="48"/>
    </location>
</feature>